<keyword evidence="3" id="KW-1185">Reference proteome</keyword>
<dbReference type="AlphaFoldDB" id="A0AAD9Q0X6"/>
<proteinExistence type="predicted"/>
<comment type="caution">
    <text evidence="2">The sequence shown here is derived from an EMBL/GenBank/DDBJ whole genome shotgun (WGS) entry which is preliminary data.</text>
</comment>
<organism evidence="2 3">
    <name type="scientific">Acropora cervicornis</name>
    <name type="common">Staghorn coral</name>
    <dbReference type="NCBI Taxonomy" id="6130"/>
    <lineage>
        <taxon>Eukaryota</taxon>
        <taxon>Metazoa</taxon>
        <taxon>Cnidaria</taxon>
        <taxon>Anthozoa</taxon>
        <taxon>Hexacorallia</taxon>
        <taxon>Scleractinia</taxon>
        <taxon>Astrocoeniina</taxon>
        <taxon>Acroporidae</taxon>
        <taxon>Acropora</taxon>
    </lineage>
</organism>
<protein>
    <recommendedName>
        <fullName evidence="1">Eph LBD domain-containing protein</fullName>
    </recommendedName>
</protein>
<dbReference type="SUPFAM" id="SSF49785">
    <property type="entry name" value="Galactose-binding domain-like"/>
    <property type="match status" value="1"/>
</dbReference>
<gene>
    <name evidence="2" type="ORF">P5673_026141</name>
</gene>
<name>A0AAD9Q0X6_ACRCE</name>
<evidence type="ECO:0000313" key="2">
    <source>
        <dbReference type="EMBL" id="KAK2552728.1"/>
    </source>
</evidence>
<dbReference type="InterPro" id="IPR001090">
    <property type="entry name" value="Ephrin_rcpt_lig-bd_dom"/>
</dbReference>
<feature type="domain" description="Eph LBD" evidence="1">
    <location>
        <begin position="1"/>
        <end position="87"/>
    </location>
</feature>
<reference evidence="2" key="1">
    <citation type="journal article" date="2023" name="G3 (Bethesda)">
        <title>Whole genome assembly and annotation of the endangered Caribbean coral Acropora cervicornis.</title>
        <authorList>
            <person name="Selwyn J.D."/>
            <person name="Vollmer S.V."/>
        </authorList>
    </citation>
    <scope>NUCLEOTIDE SEQUENCE</scope>
    <source>
        <strain evidence="2">K2</strain>
    </source>
</reference>
<dbReference type="EMBL" id="JARQWQ010000084">
    <property type="protein sequence ID" value="KAK2552728.1"/>
    <property type="molecule type" value="Genomic_DNA"/>
</dbReference>
<dbReference type="PROSITE" id="PS51550">
    <property type="entry name" value="EPH_LBD"/>
    <property type="match status" value="1"/>
</dbReference>
<reference evidence="2" key="2">
    <citation type="journal article" date="2023" name="Science">
        <title>Genomic signatures of disease resistance in endangered staghorn corals.</title>
        <authorList>
            <person name="Vollmer S.V."/>
            <person name="Selwyn J.D."/>
            <person name="Despard B.A."/>
            <person name="Roesel C.L."/>
        </authorList>
    </citation>
    <scope>NUCLEOTIDE SEQUENCE</scope>
    <source>
        <strain evidence="2">K2</strain>
    </source>
</reference>
<dbReference type="InterPro" id="IPR008979">
    <property type="entry name" value="Galactose-bd-like_sf"/>
</dbReference>
<evidence type="ECO:0000313" key="3">
    <source>
        <dbReference type="Proteomes" id="UP001249851"/>
    </source>
</evidence>
<accession>A0AAD9Q0X6</accession>
<evidence type="ECO:0000259" key="1">
    <source>
        <dbReference type="PROSITE" id="PS51550"/>
    </source>
</evidence>
<dbReference type="Proteomes" id="UP001249851">
    <property type="component" value="Unassembled WGS sequence"/>
</dbReference>
<sequence length="87" mass="10096">MIDLWENLEIAQQLRDDRDRIVLIVAGMCTDNNGTEIAEAIKWYHPTGQNTRYSICNPDNPQEPNNWLRSPVIEVGDIQRLDVSFRL</sequence>
<dbReference type="Gene3D" id="2.60.120.260">
    <property type="entry name" value="Galactose-binding domain-like"/>
    <property type="match status" value="1"/>
</dbReference>